<dbReference type="OrthoDB" id="9068at2157"/>
<dbReference type="AlphaFoldDB" id="A9A1B0"/>
<dbReference type="RefSeq" id="WP_012215232.1">
    <property type="nucleotide sequence ID" value="NC_010085.1"/>
</dbReference>
<protein>
    <submittedName>
        <fullName evidence="1">Uncharacterized protein</fullName>
    </submittedName>
</protein>
<dbReference type="HOGENOM" id="CLU_058359_0_0_2"/>
<reference evidence="1 2" key="1">
    <citation type="journal article" date="2010" name="Proc. Natl. Acad. Sci. U.S.A.">
        <title>Nitrosopumilus maritimus genome reveals unique mechanisms for nitrification and autotrophy in globally distributed marine crenarchaea.</title>
        <authorList>
            <person name="Walker C.B."/>
            <person name="de la Torre J.R."/>
            <person name="Klotz M.G."/>
            <person name="Urakawa H."/>
            <person name="Pinel N."/>
            <person name="Arp D.J."/>
            <person name="Brochier-Armanet C."/>
            <person name="Chain P.S."/>
            <person name="Chan P.P."/>
            <person name="Gollabgir A."/>
            <person name="Hemp J."/>
            <person name="Hugler M."/>
            <person name="Karr E.A."/>
            <person name="Konneke M."/>
            <person name="Shin M."/>
            <person name="Lawton T.J."/>
            <person name="Lowe T."/>
            <person name="Martens-Habbena W."/>
            <person name="Sayavedra-Soto L.A."/>
            <person name="Lang D."/>
            <person name="Sievert S.M."/>
            <person name="Rosenzweig A.C."/>
            <person name="Manning G."/>
            <person name="Stahl D.A."/>
        </authorList>
    </citation>
    <scope>NUCLEOTIDE SEQUENCE [LARGE SCALE GENOMIC DNA]</scope>
    <source>
        <strain evidence="1 2">SCM1</strain>
    </source>
</reference>
<dbReference type="Proteomes" id="UP000000792">
    <property type="component" value="Chromosome"/>
</dbReference>
<accession>A9A1B0</accession>
<dbReference type="GeneID" id="5774223"/>
<name>A9A1B0_NITMS</name>
<dbReference type="eggNOG" id="arCOG08708">
    <property type="taxonomic scope" value="Archaea"/>
</dbReference>
<evidence type="ECO:0000313" key="2">
    <source>
        <dbReference type="Proteomes" id="UP000000792"/>
    </source>
</evidence>
<dbReference type="InParanoid" id="A9A1B0"/>
<gene>
    <name evidence="1" type="ordered locus">Nmar_0849</name>
</gene>
<keyword evidence="2" id="KW-1185">Reference proteome</keyword>
<organism evidence="1 2">
    <name type="scientific">Nitrosopumilus maritimus (strain SCM1)</name>
    <dbReference type="NCBI Taxonomy" id="436308"/>
    <lineage>
        <taxon>Archaea</taxon>
        <taxon>Nitrososphaerota</taxon>
        <taxon>Nitrososphaeria</taxon>
        <taxon>Nitrosopumilales</taxon>
        <taxon>Nitrosopumilaceae</taxon>
        <taxon>Nitrosopumilus</taxon>
    </lineage>
</organism>
<evidence type="ECO:0000313" key="1">
    <source>
        <dbReference type="EMBL" id="ABX12745.1"/>
    </source>
</evidence>
<dbReference type="STRING" id="436308.Nmar_0849"/>
<sequence length="278" mass="32587">MRLGTRSPNEFIKLLNEKNDLIQKSFLTKITDMTKMIDAKVMLGDATVSEQKTFDPKLVMDYFQNIGTNLKDWSIQDVTISNNEDLRRIFMKFEIMEGNYLISGHVSIQFHVLLYYKPDQRVIDCQKELSEIIDMTKNKEEELSNNSDQYVLDKLKEMGYKDFDHQKLFEVFYENDEFREKIFSEIEEQSGVDFQKLSEKKTQLFNELDSLLVETYQTTPTLIDDSKLVSGEEGCLCTFDLEFVKNNTREGLFDPRKMSESAKEGIVKRLDEFVTIIN</sequence>
<dbReference type="KEGG" id="nmr:Nmar_0849"/>
<proteinExistence type="predicted"/>
<dbReference type="EMBL" id="CP000866">
    <property type="protein sequence ID" value="ABX12745.1"/>
    <property type="molecule type" value="Genomic_DNA"/>
</dbReference>
<dbReference type="EnsemblBacteria" id="ABX12745">
    <property type="protein sequence ID" value="ABX12745"/>
    <property type="gene ID" value="Nmar_0849"/>
</dbReference>